<proteinExistence type="predicted"/>
<dbReference type="Proteomes" id="UP001164539">
    <property type="component" value="Chromosome 4"/>
</dbReference>
<dbReference type="EMBL" id="CM051397">
    <property type="protein sequence ID" value="KAJ4721328.1"/>
    <property type="molecule type" value="Genomic_DNA"/>
</dbReference>
<protein>
    <submittedName>
        <fullName evidence="1">WAT1-related protein</fullName>
    </submittedName>
</protein>
<sequence length="410" mass="45125">MTWGQICNLIHGMKPALMMVVVQIAFAGVNIFYKLAANDGMSLRVVVAYRFIFATAFMVPVAFFFERESRRKLNLKILFLAFLSGLFLGPLCQNLLLEGMVLTSATFSSAIFNLIPAVTFVLAIGIGLEKLGIRTTAGKAKLLGTLIGIGGAMLLTFYKGAEIKIWSTHLDLLHHHDQPSGAPHVAPMHADSDSNKRLLGSLLALGSCCSFSVWLIVQAKMSKEYPYQYSSTALMCVMAAIQSIVFALCTEKDWSQWKLGWNIRLLTVAYSGIIGSGLMVTIISWCVRMRGPLFTSVFTPLMLVIVALLASLLLDEILHLGSVLGATLIVCGLYAVLWGKRKEMNKITQLVPANTSAEESDQSLEIVITSPTDHRVTTPKKNIKEEKDESGIREREVSTKENEENSESRD</sequence>
<reference evidence="1 2" key="1">
    <citation type="journal article" date="2023" name="Science">
        <title>Complex scaffold remodeling in plant triterpene biosynthesis.</title>
        <authorList>
            <person name="De La Pena R."/>
            <person name="Hodgson H."/>
            <person name="Liu J.C."/>
            <person name="Stephenson M.J."/>
            <person name="Martin A.C."/>
            <person name="Owen C."/>
            <person name="Harkess A."/>
            <person name="Leebens-Mack J."/>
            <person name="Jimenez L.E."/>
            <person name="Osbourn A."/>
            <person name="Sattely E.S."/>
        </authorList>
    </citation>
    <scope>NUCLEOTIDE SEQUENCE [LARGE SCALE GENOMIC DNA]</scope>
    <source>
        <strain evidence="2">cv. JPN11</strain>
        <tissue evidence="1">Leaf</tissue>
    </source>
</reference>
<name>A0ACC1YEA4_MELAZ</name>
<keyword evidence="2" id="KW-1185">Reference proteome</keyword>
<organism evidence="1 2">
    <name type="scientific">Melia azedarach</name>
    <name type="common">Chinaberry tree</name>
    <dbReference type="NCBI Taxonomy" id="155640"/>
    <lineage>
        <taxon>Eukaryota</taxon>
        <taxon>Viridiplantae</taxon>
        <taxon>Streptophyta</taxon>
        <taxon>Embryophyta</taxon>
        <taxon>Tracheophyta</taxon>
        <taxon>Spermatophyta</taxon>
        <taxon>Magnoliopsida</taxon>
        <taxon>eudicotyledons</taxon>
        <taxon>Gunneridae</taxon>
        <taxon>Pentapetalae</taxon>
        <taxon>rosids</taxon>
        <taxon>malvids</taxon>
        <taxon>Sapindales</taxon>
        <taxon>Meliaceae</taxon>
        <taxon>Melia</taxon>
    </lineage>
</organism>
<comment type="caution">
    <text evidence="1">The sequence shown here is derived from an EMBL/GenBank/DDBJ whole genome shotgun (WGS) entry which is preliminary data.</text>
</comment>
<gene>
    <name evidence="1" type="ORF">OWV82_009027</name>
</gene>
<evidence type="ECO:0000313" key="1">
    <source>
        <dbReference type="EMBL" id="KAJ4721328.1"/>
    </source>
</evidence>
<evidence type="ECO:0000313" key="2">
    <source>
        <dbReference type="Proteomes" id="UP001164539"/>
    </source>
</evidence>
<accession>A0ACC1YEA4</accession>